<evidence type="ECO:0000256" key="16">
    <source>
        <dbReference type="SAM" id="MobiDB-lite"/>
    </source>
</evidence>
<dbReference type="NCBIfam" id="TIGR00414">
    <property type="entry name" value="serS"/>
    <property type="match status" value="1"/>
</dbReference>
<comment type="catalytic activity">
    <reaction evidence="11 12">
        <text>tRNA(Ser) + L-serine + ATP = L-seryl-tRNA(Ser) + AMP + diphosphate + H(+)</text>
        <dbReference type="Rhea" id="RHEA:12292"/>
        <dbReference type="Rhea" id="RHEA-COMP:9669"/>
        <dbReference type="Rhea" id="RHEA-COMP:9703"/>
        <dbReference type="ChEBI" id="CHEBI:15378"/>
        <dbReference type="ChEBI" id="CHEBI:30616"/>
        <dbReference type="ChEBI" id="CHEBI:33019"/>
        <dbReference type="ChEBI" id="CHEBI:33384"/>
        <dbReference type="ChEBI" id="CHEBI:78442"/>
        <dbReference type="ChEBI" id="CHEBI:78533"/>
        <dbReference type="ChEBI" id="CHEBI:456215"/>
        <dbReference type="EC" id="6.1.1.11"/>
    </reaction>
</comment>
<feature type="coiled-coil region" evidence="15">
    <location>
        <begin position="73"/>
        <end position="100"/>
    </location>
</feature>
<reference evidence="18 19" key="1">
    <citation type="journal article" date="2017" name="ISME J.">
        <title>Potential for microbial H2 and metal transformations associated with novel bacteria and archaea in deep terrestrial subsurface sediments.</title>
        <authorList>
            <person name="Hernsdorf A.W."/>
            <person name="Amano Y."/>
            <person name="Miyakawa K."/>
            <person name="Ise K."/>
            <person name="Suzuki Y."/>
            <person name="Anantharaman K."/>
            <person name="Probst A."/>
            <person name="Burstein D."/>
            <person name="Thomas B.C."/>
            <person name="Banfield J.F."/>
        </authorList>
    </citation>
    <scope>NUCLEOTIDE SEQUENCE [LARGE SCALE GENOMIC DNA]</scope>
    <source>
        <strain evidence="18">HGW-Wallbacteria-1</strain>
    </source>
</reference>
<dbReference type="PANTHER" id="PTHR43697:SF1">
    <property type="entry name" value="SERINE--TRNA LIGASE"/>
    <property type="match status" value="1"/>
</dbReference>
<evidence type="ECO:0000256" key="9">
    <source>
        <dbReference type="ARBA" id="ARBA00023146"/>
    </source>
</evidence>
<dbReference type="PANTHER" id="PTHR43697">
    <property type="entry name" value="SERYL-TRNA SYNTHETASE"/>
    <property type="match status" value="1"/>
</dbReference>
<evidence type="ECO:0000256" key="4">
    <source>
        <dbReference type="ARBA" id="ARBA00022490"/>
    </source>
</evidence>
<protein>
    <recommendedName>
        <fullName evidence="12">Serine--tRNA ligase</fullName>
        <ecNumber evidence="12">6.1.1.11</ecNumber>
    </recommendedName>
    <alternativeName>
        <fullName evidence="12">Seryl-tRNA synthetase</fullName>
        <shortName evidence="12">SerRS</shortName>
    </alternativeName>
    <alternativeName>
        <fullName evidence="12">Seryl-tRNA(Ser/Sec) synthetase</fullName>
    </alternativeName>
</protein>
<evidence type="ECO:0000256" key="10">
    <source>
        <dbReference type="ARBA" id="ARBA00047929"/>
    </source>
</evidence>
<dbReference type="InterPro" id="IPR015866">
    <property type="entry name" value="Ser-tRNA-synth_1_N"/>
</dbReference>
<keyword evidence="8 12" id="KW-0648">Protein biosynthesis</keyword>
<keyword evidence="7 12" id="KW-0067">ATP-binding</keyword>
<feature type="binding site" evidence="12 14">
    <location>
        <begin position="258"/>
        <end position="260"/>
    </location>
    <ligand>
        <name>ATP</name>
        <dbReference type="ChEBI" id="CHEBI:30616"/>
    </ligand>
</feature>
<dbReference type="GO" id="GO:0005524">
    <property type="term" value="F:ATP binding"/>
    <property type="evidence" value="ECO:0007669"/>
    <property type="project" value="UniProtKB-UniRule"/>
</dbReference>
<evidence type="ECO:0000256" key="7">
    <source>
        <dbReference type="ARBA" id="ARBA00022840"/>
    </source>
</evidence>
<dbReference type="Pfam" id="PF00587">
    <property type="entry name" value="tRNA-synt_2b"/>
    <property type="match status" value="1"/>
</dbReference>
<evidence type="ECO:0000256" key="2">
    <source>
        <dbReference type="ARBA" id="ARBA00005045"/>
    </source>
</evidence>
<feature type="domain" description="Aminoacyl-transfer RNA synthetases class-II family profile" evidence="17">
    <location>
        <begin position="136"/>
        <end position="407"/>
    </location>
</feature>
<dbReference type="Pfam" id="PF02403">
    <property type="entry name" value="Seryl_tRNA_N"/>
    <property type="match status" value="1"/>
</dbReference>
<keyword evidence="4 12" id="KW-0963">Cytoplasm</keyword>
<evidence type="ECO:0000256" key="1">
    <source>
        <dbReference type="ARBA" id="ARBA00004496"/>
    </source>
</evidence>
<dbReference type="PRINTS" id="PR00981">
    <property type="entry name" value="TRNASYNTHSER"/>
</dbReference>
<comment type="catalytic activity">
    <reaction evidence="10 12">
        <text>tRNA(Sec) + L-serine + ATP = L-seryl-tRNA(Sec) + AMP + diphosphate + H(+)</text>
        <dbReference type="Rhea" id="RHEA:42580"/>
        <dbReference type="Rhea" id="RHEA-COMP:9742"/>
        <dbReference type="Rhea" id="RHEA-COMP:10128"/>
        <dbReference type="ChEBI" id="CHEBI:15378"/>
        <dbReference type="ChEBI" id="CHEBI:30616"/>
        <dbReference type="ChEBI" id="CHEBI:33019"/>
        <dbReference type="ChEBI" id="CHEBI:33384"/>
        <dbReference type="ChEBI" id="CHEBI:78442"/>
        <dbReference type="ChEBI" id="CHEBI:78533"/>
        <dbReference type="ChEBI" id="CHEBI:456215"/>
        <dbReference type="EC" id="6.1.1.11"/>
    </reaction>
</comment>
<feature type="binding site" evidence="13">
    <location>
        <position position="258"/>
    </location>
    <ligand>
        <name>L-serine</name>
        <dbReference type="ChEBI" id="CHEBI:33384"/>
    </ligand>
</feature>
<comment type="function">
    <text evidence="12">Catalyzes the attachment of serine to tRNA(Ser). Is also able to aminoacylate tRNA(Sec) with serine, to form the misacylated tRNA L-seryl-tRNA(Sec), which will be further converted into selenocysteinyl-tRNA(Sec).</text>
</comment>
<dbReference type="InterPro" id="IPR006195">
    <property type="entry name" value="aa-tRNA-synth_II"/>
</dbReference>
<dbReference type="InterPro" id="IPR002317">
    <property type="entry name" value="Ser-tRNA-ligase_type_1"/>
</dbReference>
<dbReference type="GO" id="GO:0016260">
    <property type="term" value="P:selenocysteine biosynthetic process"/>
    <property type="evidence" value="ECO:0007669"/>
    <property type="project" value="UniProtKB-UniRule"/>
</dbReference>
<dbReference type="PROSITE" id="PS50862">
    <property type="entry name" value="AA_TRNA_LIGASE_II"/>
    <property type="match status" value="1"/>
</dbReference>
<feature type="region of interest" description="Disordered" evidence="16">
    <location>
        <begin position="43"/>
        <end position="62"/>
    </location>
</feature>
<dbReference type="GO" id="GO:0006434">
    <property type="term" value="P:seryl-tRNA aminoacylation"/>
    <property type="evidence" value="ECO:0007669"/>
    <property type="project" value="UniProtKB-UniRule"/>
</dbReference>
<comment type="domain">
    <text evidence="12">Consists of two distinct domains, a catalytic core and a N-terminal extension that is involved in tRNA binding.</text>
</comment>
<feature type="binding site" evidence="13">
    <location>
        <position position="227"/>
    </location>
    <ligand>
        <name>L-serine</name>
        <dbReference type="ChEBI" id="CHEBI:33384"/>
    </ligand>
</feature>
<feature type="binding site" evidence="12">
    <location>
        <position position="382"/>
    </location>
    <ligand>
        <name>L-serine</name>
        <dbReference type="ChEBI" id="CHEBI:33384"/>
    </ligand>
</feature>
<evidence type="ECO:0000256" key="3">
    <source>
        <dbReference type="ARBA" id="ARBA00010728"/>
    </source>
</evidence>
<dbReference type="GO" id="GO:0005737">
    <property type="term" value="C:cytoplasm"/>
    <property type="evidence" value="ECO:0007669"/>
    <property type="project" value="UniProtKB-SubCell"/>
</dbReference>
<accession>A0A2N1PPF9</accession>
<evidence type="ECO:0000313" key="19">
    <source>
        <dbReference type="Proteomes" id="UP000233256"/>
    </source>
</evidence>
<dbReference type="InterPro" id="IPR033729">
    <property type="entry name" value="SerRS_core"/>
</dbReference>
<comment type="subunit">
    <text evidence="12">Homodimer. The tRNA molecule binds across the dimer.</text>
</comment>
<comment type="caution">
    <text evidence="18">The sequence shown here is derived from an EMBL/GenBank/DDBJ whole genome shotgun (WGS) entry which is preliminary data.</text>
</comment>
<dbReference type="Proteomes" id="UP000233256">
    <property type="component" value="Unassembled WGS sequence"/>
</dbReference>
<comment type="subcellular location">
    <subcellularLocation>
        <location evidence="1 12">Cytoplasm</location>
    </subcellularLocation>
</comment>
<name>A0A2N1PPF9_9BACT</name>
<keyword evidence="6 12" id="KW-0547">Nucleotide-binding</keyword>
<keyword evidence="15" id="KW-0175">Coiled coil</keyword>
<dbReference type="Gene3D" id="3.30.930.10">
    <property type="entry name" value="Bira Bifunctional Protein, Domain 2"/>
    <property type="match status" value="1"/>
</dbReference>
<dbReference type="HAMAP" id="MF_00176">
    <property type="entry name" value="Ser_tRNA_synth_type1"/>
    <property type="match status" value="1"/>
</dbReference>
<evidence type="ECO:0000259" key="17">
    <source>
        <dbReference type="PROSITE" id="PS50862"/>
    </source>
</evidence>
<evidence type="ECO:0000313" key="18">
    <source>
        <dbReference type="EMBL" id="PKK90223.1"/>
    </source>
</evidence>
<organism evidence="18 19">
    <name type="scientific">Candidatus Wallbacteria bacterium HGW-Wallbacteria-1</name>
    <dbReference type="NCBI Taxonomy" id="2013854"/>
    <lineage>
        <taxon>Bacteria</taxon>
        <taxon>Candidatus Walliibacteriota</taxon>
    </lineage>
</organism>
<dbReference type="GO" id="GO:0004828">
    <property type="term" value="F:serine-tRNA ligase activity"/>
    <property type="evidence" value="ECO:0007669"/>
    <property type="project" value="UniProtKB-UniRule"/>
</dbReference>
<dbReference type="PIRSF" id="PIRSF001529">
    <property type="entry name" value="Ser-tRNA-synth_IIa"/>
    <property type="match status" value="1"/>
</dbReference>
<feature type="binding site" evidence="12">
    <location>
        <begin position="227"/>
        <end position="229"/>
    </location>
    <ligand>
        <name>L-serine</name>
        <dbReference type="ChEBI" id="CHEBI:33384"/>
    </ligand>
</feature>
<keyword evidence="9 12" id="KW-0030">Aminoacyl-tRNA synthetase</keyword>
<dbReference type="SUPFAM" id="SSF46589">
    <property type="entry name" value="tRNA-binding arm"/>
    <property type="match status" value="1"/>
</dbReference>
<evidence type="ECO:0000256" key="8">
    <source>
        <dbReference type="ARBA" id="ARBA00022917"/>
    </source>
</evidence>
<dbReference type="EC" id="6.1.1.11" evidence="12"/>
<feature type="binding site" evidence="13">
    <location>
        <position position="380"/>
    </location>
    <ligand>
        <name>L-serine</name>
        <dbReference type="ChEBI" id="CHEBI:33384"/>
    </ligand>
</feature>
<evidence type="ECO:0000256" key="15">
    <source>
        <dbReference type="SAM" id="Coils"/>
    </source>
</evidence>
<dbReference type="InterPro" id="IPR042103">
    <property type="entry name" value="SerRS_1_N_sf"/>
</dbReference>
<comment type="similarity">
    <text evidence="3 12">Belongs to the class-II aminoacyl-tRNA synthetase family. Type-1 seryl-tRNA synthetase subfamily.</text>
</comment>
<proteinExistence type="inferred from homology"/>
<gene>
    <name evidence="12" type="primary">serS</name>
    <name evidence="18" type="ORF">CVV64_10875</name>
</gene>
<dbReference type="InterPro" id="IPR002314">
    <property type="entry name" value="aa-tRNA-synt_IIb"/>
</dbReference>
<feature type="binding site" evidence="12 13">
    <location>
        <position position="281"/>
    </location>
    <ligand>
        <name>L-serine</name>
        <dbReference type="ChEBI" id="CHEBI:33384"/>
    </ligand>
</feature>
<dbReference type="AlphaFoldDB" id="A0A2N1PPF9"/>
<dbReference type="Gene3D" id="1.10.287.40">
    <property type="entry name" value="Serine-tRNA synthetase, tRNA binding domain"/>
    <property type="match status" value="1"/>
</dbReference>
<feature type="binding site" evidence="12 14">
    <location>
        <begin position="347"/>
        <end position="350"/>
    </location>
    <ligand>
        <name>ATP</name>
        <dbReference type="ChEBI" id="CHEBI:30616"/>
    </ligand>
</feature>
<dbReference type="InterPro" id="IPR045864">
    <property type="entry name" value="aa-tRNA-synth_II/BPL/LPL"/>
</dbReference>
<dbReference type="UniPathway" id="UPA00906">
    <property type="reaction ID" value="UER00895"/>
</dbReference>
<dbReference type="CDD" id="cd00770">
    <property type="entry name" value="SerRS_core"/>
    <property type="match status" value="1"/>
</dbReference>
<comment type="pathway">
    <text evidence="2 12">Aminoacyl-tRNA biosynthesis; selenocysteinyl-tRNA(Sec) biosynthesis; L-seryl-tRNA(Sec) from L-serine and tRNA(Sec): step 1/1.</text>
</comment>
<evidence type="ECO:0000256" key="11">
    <source>
        <dbReference type="ARBA" id="ARBA00048823"/>
    </source>
</evidence>
<keyword evidence="5 12" id="KW-0436">Ligase</keyword>
<sequence length="424" mass="47759">MLDPKFIRENADFVREGARKKHIKADVDGWIEADARKRELMSQVESIRSERKKGSEEVKSLKGAERDAAVAAMKELSARLKELEPELDQIQQKADELILAIPAPPLPEVPEGKSDEENVELKRVGNLPSFDFTPKDHVELGEALDILDIERGVKISGSRFYFLKGAGAMLEQAILKFAFDHMCGKGYVPMVVPMLVNEQAMIGTGYFPTGRDQAYYIEKDEMALVGTAEVSLTSYHSDEILETSQLPVKIFGMSGCFRREAGTYGKDTRGIYRIHQFQKVEQVVLCRADDEESDRIHAELVNNAEEVLQALELPYRTVNVCAGDLGMGQVKKTDIEVWMPSRNAYGETHSCSTFHEYQARRLKIRYRDEEGRNRHVHTLNNTVIASPRILIPLLEIHQQSDGSIRVPKALVPYMGGMEVIVPRG</sequence>
<feature type="compositionally biased region" description="Basic and acidic residues" evidence="16">
    <location>
        <begin position="47"/>
        <end position="62"/>
    </location>
</feature>
<feature type="site" description="Important for serine binding" evidence="13">
    <location>
        <position position="382"/>
    </location>
</feature>
<comment type="caution">
    <text evidence="12">Lacks conserved residue(s) required for the propagation of feature annotation.</text>
</comment>
<dbReference type="EMBL" id="PGXC01000007">
    <property type="protein sequence ID" value="PKK90223.1"/>
    <property type="molecule type" value="Genomic_DNA"/>
</dbReference>
<evidence type="ECO:0000256" key="14">
    <source>
        <dbReference type="PIRSR" id="PIRSR001529-2"/>
    </source>
</evidence>
<evidence type="ECO:0000256" key="13">
    <source>
        <dbReference type="PIRSR" id="PIRSR001529-1"/>
    </source>
</evidence>
<evidence type="ECO:0000256" key="6">
    <source>
        <dbReference type="ARBA" id="ARBA00022741"/>
    </source>
</evidence>
<dbReference type="SUPFAM" id="SSF55681">
    <property type="entry name" value="Class II aaRS and biotin synthetases"/>
    <property type="match status" value="1"/>
</dbReference>
<evidence type="ECO:0000256" key="12">
    <source>
        <dbReference type="HAMAP-Rule" id="MF_00176"/>
    </source>
</evidence>
<dbReference type="InterPro" id="IPR010978">
    <property type="entry name" value="tRNA-bd_arm"/>
</dbReference>
<evidence type="ECO:0000256" key="5">
    <source>
        <dbReference type="ARBA" id="ARBA00022598"/>
    </source>
</evidence>